<dbReference type="GO" id="GO:0016192">
    <property type="term" value="P:vesicle-mediated transport"/>
    <property type="evidence" value="ECO:0007669"/>
    <property type="project" value="UniProtKB-ARBA"/>
</dbReference>
<dbReference type="GO" id="GO:0005085">
    <property type="term" value="F:guanyl-nucleotide exchange factor activity"/>
    <property type="evidence" value="ECO:0007669"/>
    <property type="project" value="InterPro"/>
</dbReference>
<reference evidence="3" key="1">
    <citation type="journal article" date="2013" name="Genetics">
        <title>The draft genome and transcriptome of Panagrellus redivivus are shaped by the harsh demands of a free-living lifestyle.</title>
        <authorList>
            <person name="Srinivasan J."/>
            <person name="Dillman A.R."/>
            <person name="Macchietto M.G."/>
            <person name="Heikkinen L."/>
            <person name="Lakso M."/>
            <person name="Fracchia K.M."/>
            <person name="Antoshechkin I."/>
            <person name="Mortazavi A."/>
            <person name="Wong G."/>
            <person name="Sternberg P.W."/>
        </authorList>
    </citation>
    <scope>NUCLEOTIDE SEQUENCE [LARGE SCALE GENOMIC DNA]</scope>
    <source>
        <strain evidence="3">MT8872</strain>
    </source>
</reference>
<protein>
    <submittedName>
        <fullName evidence="4">SEC7 domain-containing protein</fullName>
    </submittedName>
</protein>
<dbReference type="WBParaSite" id="Pan_g4018.t2">
    <property type="protein sequence ID" value="Pan_g4018.t2"/>
    <property type="gene ID" value="Pan_g4018"/>
</dbReference>
<sequence length="1908" mass="214386">MTSQLNLVAREMHAIMAILQKPSRSQWGNHIPTEDSDPLLRSFADLSEVFNTISDLNDVNPQVYITPFLDVIAANKPNSSAVERSLIALSRFLNANIIPDDGIKIVRVSEDIAKAITKSKFVVTDNYRDEDVLVASLGVMSAIISSPCGSFLTNEAVCDILQCCFRIRFDGSNSSSVHKRAEETLNTICSVMFSRLPTFTADYRHPYMKKYLKISLNKTKPKPKPKDQLVNEEPAETPQKEVAPPIPVEANQSQEPVETPVNVAVEEVPDLESNNRAASNEPLLPSPEAAEEGVAQSVGATGNEEFADIVEERISPEPEEDGTGSSNTLHIPYGLPAVREFLRFLAGLMDSSDQSNPDPFVLLGVELYTTSLISGAEYIAQSEFLMKLVKDNLSYHLLKLLDSTELSIFDAANEAWLLMIRYMRGQLKFQIERYFIRVGQLISSDMLNVTNELKKVALTSLVRLFCIPHLIQQLFLCYDLSYYSSDVFKDIVKILHDNVFSASGILETRNILALDALAAIVNSFLVNSHQRSDSEPIGLERYLDYSPAERLKRKEIIRNASKEFNRKPKSGIEVMRANKMFPHDPPKPEDIAQFLLVTPYLDKKQIGLYLCNRENPSVLAAYVKLFKFEDTRLDQALRAFLDSFRLPGEAAEIAKILQEFSDYWYEANNCPFAHKDAAFTLAYAVIMLNTDQHNPQVRRNQTVMDAAAFKRNLSGTNGGKDLDEALLDEIFIAIKENEIMIPTEHSGPIRDTYEWQILLRKGEEEENKFVDHPIHLEDSELFQICWGHVSSALFFVVDKSETVSVISKALNCYRMCIKLAARNGMSEVTDNLIIHLCKFSSIFGAEALHDKDDDSGNRMLLSYRAVEEAVITFSENRKGQLALACLFEMVHAHGDRLRESWRNVIDIIVQLYRAQLLPFSVSHVEDFVSPKGYINISPQYNHREADNRNEGGLLSWLGFAAPEHPMKHANEKAELREAAMGYVAACHPEYLFNDSKYYVLSSLSEFLDHIFHAVRTMYENGSKFKESGNELPKQYEEMIVFLTEFSVNVVIENKDRLSRVWEKVRAQFEFLISSFGRNTRIPQRAVVGLLRITNRNLFRIKDEISNDVLESLSLLFKLHPPGLFMFSRDIAFGLYQLLRANAANVHNAEHWRTLFALLESVGAAVYPDEIVDAHRDHVDGRATDSELISKPKFCNERGYASDDAVSNTPRQKQIEHGTSTQSVGSVGRDWIHVSNTDLPADGSQPPKSKVFERGTIVLVPTISRHDPHAFIKVTETLVFLVRDAAHITPENFESCVQCLRSMIEASLDGGRNAAGVFTDEHKPTQSEVSDGKPQMSAHELHYYQASHQLLDITYNLHLKVFSMFTDWAVSDPSVPADIPYLWEHCWCPLIQAIARLCCDSRRQVRTLALTTLARALLIPQFFELGPQQWEKCFADVLFPLLLKLLDGNTTADPADLEETRVRVIQLTAKVLLNHLIKLIELKDFDALFLRVLEFMRRYWNCERSELLKEAIPESLKNMLLVVDNATIFYTQPQLYERTCEDLKRFLPHLVDEVMLKLPVKCYQRIPEPLGNQVAMSPTLEEKPEVPEAPSVDRTREITPPQELYAAHGPGDVSSCSDRSPRLLSTADSFTDVVTTTSATTSSYDYTSGADAYSPPAPQYHENSPFSNPKATVWGQIPESVAQTVVNNAIASATAPIPVPTAYQPSSPPATSSLPPSSPPATYQQVPHQQYAGYPIPPETQNPAYGYPYQAGYGVQSGVAPTQQTAPDVTHHAYNASSPPLASSPVQHYSSVSSPPTASSPPVQHYSGVPNPPTASSPVQHYPTVQYGLENPLPIPQHMPYIDPTTGQVMYTQDPAYMNQQYAAYYAQQQHLLQAQQQQQQQQQQQPIHPQQQPINPQEQQSTTNRPPI</sequence>
<feature type="region of interest" description="Disordered" evidence="1">
    <location>
        <begin position="1640"/>
        <end position="1666"/>
    </location>
</feature>
<dbReference type="Pfam" id="PF12783">
    <property type="entry name" value="Sec7-like_HUS"/>
    <property type="match status" value="1"/>
</dbReference>
<organism evidence="3 4">
    <name type="scientific">Panagrellus redivivus</name>
    <name type="common">Microworm</name>
    <dbReference type="NCBI Taxonomy" id="6233"/>
    <lineage>
        <taxon>Eukaryota</taxon>
        <taxon>Metazoa</taxon>
        <taxon>Ecdysozoa</taxon>
        <taxon>Nematoda</taxon>
        <taxon>Chromadorea</taxon>
        <taxon>Rhabditida</taxon>
        <taxon>Tylenchina</taxon>
        <taxon>Panagrolaimomorpha</taxon>
        <taxon>Panagrolaimoidea</taxon>
        <taxon>Panagrolaimidae</taxon>
        <taxon>Panagrellus</taxon>
    </lineage>
</organism>
<feature type="region of interest" description="Disordered" evidence="1">
    <location>
        <begin position="271"/>
        <end position="302"/>
    </location>
</feature>
<feature type="region of interest" description="Disordered" evidence="1">
    <location>
        <begin position="1573"/>
        <end position="1595"/>
    </location>
</feature>
<feature type="compositionally biased region" description="Low complexity" evidence="1">
    <location>
        <begin position="1870"/>
        <end position="1900"/>
    </location>
</feature>
<feature type="compositionally biased region" description="Polar residues" evidence="1">
    <location>
        <begin position="1204"/>
        <end position="1223"/>
    </location>
</feature>
<dbReference type="InterPro" id="IPR032691">
    <property type="entry name" value="Mon2/Sec7/BIG1-like_HUS"/>
</dbReference>
<feature type="compositionally biased region" description="Low complexity" evidence="1">
    <location>
        <begin position="1782"/>
        <end position="1801"/>
    </location>
</feature>
<feature type="region of interest" description="Disordered" evidence="1">
    <location>
        <begin position="1700"/>
        <end position="1724"/>
    </location>
</feature>
<dbReference type="SUPFAM" id="SSF48371">
    <property type="entry name" value="ARM repeat"/>
    <property type="match status" value="1"/>
</dbReference>
<dbReference type="InterPro" id="IPR000904">
    <property type="entry name" value="Sec7_dom"/>
</dbReference>
<dbReference type="GO" id="GO:0012505">
    <property type="term" value="C:endomembrane system"/>
    <property type="evidence" value="ECO:0007669"/>
    <property type="project" value="UniProtKB-ARBA"/>
</dbReference>
<dbReference type="InterPro" id="IPR035999">
    <property type="entry name" value="Sec7_dom_sf"/>
</dbReference>
<feature type="region of interest" description="Disordered" evidence="1">
    <location>
        <begin position="218"/>
        <end position="259"/>
    </location>
</feature>
<dbReference type="PANTHER" id="PTHR10663:SF388">
    <property type="entry name" value="GOLGI-SPECIFIC BREFELDIN A-RESISTANCE GUANINE NUCLEOTIDE EXCHANGE FACTOR 1"/>
    <property type="match status" value="1"/>
</dbReference>
<dbReference type="InterPro" id="IPR056604">
    <property type="entry name" value="GBF1-like_TPR"/>
</dbReference>
<evidence type="ECO:0000256" key="1">
    <source>
        <dbReference type="SAM" id="MobiDB-lite"/>
    </source>
</evidence>
<dbReference type="SMART" id="SM00222">
    <property type="entry name" value="Sec7"/>
    <property type="match status" value="1"/>
</dbReference>
<dbReference type="Pfam" id="PF01369">
    <property type="entry name" value="Sec7"/>
    <property type="match status" value="1"/>
</dbReference>
<feature type="compositionally biased region" description="Basic and acidic residues" evidence="1">
    <location>
        <begin position="1579"/>
        <end position="1595"/>
    </location>
</feature>
<dbReference type="Gene3D" id="1.10.220.20">
    <property type="match status" value="1"/>
</dbReference>
<dbReference type="GO" id="GO:0032012">
    <property type="term" value="P:regulation of ARF protein signal transduction"/>
    <property type="evidence" value="ECO:0007669"/>
    <property type="project" value="InterPro"/>
</dbReference>
<evidence type="ECO:0000313" key="3">
    <source>
        <dbReference type="Proteomes" id="UP000492821"/>
    </source>
</evidence>
<evidence type="ECO:0000259" key="2">
    <source>
        <dbReference type="PROSITE" id="PS50190"/>
    </source>
</evidence>
<keyword evidence="3" id="KW-1185">Reference proteome</keyword>
<dbReference type="Proteomes" id="UP000492821">
    <property type="component" value="Unassembled WGS sequence"/>
</dbReference>
<accession>A0A7E4VVV1</accession>
<evidence type="ECO:0000313" key="4">
    <source>
        <dbReference type="WBParaSite" id="Pan_g4018.t2"/>
    </source>
</evidence>
<reference evidence="4" key="2">
    <citation type="submission" date="2020-10" db="UniProtKB">
        <authorList>
            <consortium name="WormBaseParasite"/>
        </authorList>
    </citation>
    <scope>IDENTIFICATION</scope>
</reference>
<dbReference type="CDD" id="cd00171">
    <property type="entry name" value="Sec7"/>
    <property type="match status" value="1"/>
</dbReference>
<name>A0A7E4VVV1_PANRE</name>
<dbReference type="Pfam" id="PF23325">
    <property type="entry name" value="TPR_28"/>
    <property type="match status" value="1"/>
</dbReference>
<feature type="region of interest" description="Disordered" evidence="1">
    <location>
        <begin position="1758"/>
        <end position="1819"/>
    </location>
</feature>
<dbReference type="InterPro" id="IPR016024">
    <property type="entry name" value="ARM-type_fold"/>
</dbReference>
<feature type="region of interest" description="Disordered" evidence="1">
    <location>
        <begin position="1870"/>
        <end position="1908"/>
    </location>
</feature>
<feature type="region of interest" description="Disordered" evidence="1">
    <location>
        <begin position="1200"/>
        <end position="1223"/>
    </location>
</feature>
<feature type="domain" description="SEC7" evidence="2">
    <location>
        <begin position="546"/>
        <end position="737"/>
    </location>
</feature>
<dbReference type="SUPFAM" id="SSF48425">
    <property type="entry name" value="Sec7 domain"/>
    <property type="match status" value="1"/>
</dbReference>
<dbReference type="GO" id="GO:0005737">
    <property type="term" value="C:cytoplasm"/>
    <property type="evidence" value="ECO:0007669"/>
    <property type="project" value="UniProtKB-ARBA"/>
</dbReference>
<dbReference type="InterPro" id="IPR023394">
    <property type="entry name" value="Sec7_C_sf"/>
</dbReference>
<dbReference type="PROSITE" id="PS50190">
    <property type="entry name" value="SEC7"/>
    <property type="match status" value="1"/>
</dbReference>
<dbReference type="PANTHER" id="PTHR10663">
    <property type="entry name" value="GUANYL-NUCLEOTIDE EXCHANGE FACTOR"/>
    <property type="match status" value="1"/>
</dbReference>
<proteinExistence type="predicted"/>
<dbReference type="Gene3D" id="1.10.1000.11">
    <property type="entry name" value="Arf Nucleotide-binding Site Opener,domain 2"/>
    <property type="match status" value="1"/>
</dbReference>